<organism evidence="1">
    <name type="scientific">uncultured Caudovirales phage</name>
    <dbReference type="NCBI Taxonomy" id="2100421"/>
    <lineage>
        <taxon>Viruses</taxon>
        <taxon>Duplodnaviria</taxon>
        <taxon>Heunggongvirae</taxon>
        <taxon>Uroviricota</taxon>
        <taxon>Caudoviricetes</taxon>
        <taxon>Peduoviridae</taxon>
        <taxon>Maltschvirus</taxon>
        <taxon>Maltschvirus maltsch</taxon>
    </lineage>
</organism>
<accession>A0A6J5KXZ0</accession>
<sequence>MFNSKAPYSATSKLMQMSVIYGINTLPNENLETLVTDICFLAMKKGDKFGPFVKLY</sequence>
<name>A0A6J5KXZ0_9CAUD</name>
<gene>
    <name evidence="1" type="ORF">UFOVP84_130</name>
</gene>
<dbReference type="EMBL" id="LR796208">
    <property type="protein sequence ID" value="CAB4127324.1"/>
    <property type="molecule type" value="Genomic_DNA"/>
</dbReference>
<protein>
    <submittedName>
        <fullName evidence="1">Uncharacterized protein</fullName>
    </submittedName>
</protein>
<reference evidence="1" key="1">
    <citation type="submission" date="2020-04" db="EMBL/GenBank/DDBJ databases">
        <authorList>
            <person name="Chiriac C."/>
            <person name="Salcher M."/>
            <person name="Ghai R."/>
            <person name="Kavagutti S V."/>
        </authorList>
    </citation>
    <scope>NUCLEOTIDE SEQUENCE</scope>
</reference>
<proteinExistence type="predicted"/>
<evidence type="ECO:0000313" key="1">
    <source>
        <dbReference type="EMBL" id="CAB4127324.1"/>
    </source>
</evidence>